<dbReference type="Pfam" id="PF11312">
    <property type="entry name" value="Methyltransf_34"/>
    <property type="match status" value="1"/>
</dbReference>
<name>A0A1Y2CVT7_9FUNG</name>
<dbReference type="EMBL" id="MCOG01000096">
    <property type="protein sequence ID" value="ORY51148.1"/>
    <property type="molecule type" value="Genomic_DNA"/>
</dbReference>
<reference evidence="2 3" key="1">
    <citation type="submission" date="2016-08" db="EMBL/GenBank/DDBJ databases">
        <title>A Parts List for Fungal Cellulosomes Revealed by Comparative Genomics.</title>
        <authorList>
            <consortium name="DOE Joint Genome Institute"/>
            <person name="Haitjema C.H."/>
            <person name="Gilmore S.P."/>
            <person name="Henske J.K."/>
            <person name="Solomon K.V."/>
            <person name="De Groot R."/>
            <person name="Kuo A."/>
            <person name="Mondo S.J."/>
            <person name="Salamov A.A."/>
            <person name="Labutti K."/>
            <person name="Zhao Z."/>
            <person name="Chiniquy J."/>
            <person name="Barry K."/>
            <person name="Brewer H.M."/>
            <person name="Purvine S.O."/>
            <person name="Wright A.T."/>
            <person name="Boxma B."/>
            <person name="Van Alen T."/>
            <person name="Hackstein J.H."/>
            <person name="Baker S.E."/>
            <person name="Grigoriev I.V."/>
            <person name="O'Malley M.A."/>
        </authorList>
    </citation>
    <scope>NUCLEOTIDE SEQUENCE [LARGE SCALE GENOMIC DNA]</scope>
    <source>
        <strain evidence="2 3">G1</strain>
    </source>
</reference>
<dbReference type="InterPro" id="IPR021463">
    <property type="entry name" value="Methyltransf_34"/>
</dbReference>
<dbReference type="STRING" id="1754190.A0A1Y2CVT7"/>
<protein>
    <submittedName>
        <fullName evidence="2">Uncharacterized protein</fullName>
    </submittedName>
</protein>
<dbReference type="AlphaFoldDB" id="A0A1Y2CVT7"/>
<evidence type="ECO:0000313" key="2">
    <source>
        <dbReference type="EMBL" id="ORY51148.1"/>
    </source>
</evidence>
<accession>A0A1Y2CVT7</accession>
<dbReference type="Proteomes" id="UP000193920">
    <property type="component" value="Unassembled WGS sequence"/>
</dbReference>
<proteinExistence type="predicted"/>
<keyword evidence="3" id="KW-1185">Reference proteome</keyword>
<gene>
    <name evidence="2" type="ORF">LY90DRAFT_702819</name>
</gene>
<organism evidence="2 3">
    <name type="scientific">Neocallimastix californiae</name>
    <dbReference type="NCBI Taxonomy" id="1754190"/>
    <lineage>
        <taxon>Eukaryota</taxon>
        <taxon>Fungi</taxon>
        <taxon>Fungi incertae sedis</taxon>
        <taxon>Chytridiomycota</taxon>
        <taxon>Chytridiomycota incertae sedis</taxon>
        <taxon>Neocallimastigomycetes</taxon>
        <taxon>Neocallimastigales</taxon>
        <taxon>Neocallimastigaceae</taxon>
        <taxon>Neocallimastix</taxon>
    </lineage>
</organism>
<evidence type="ECO:0000313" key="3">
    <source>
        <dbReference type="Proteomes" id="UP000193920"/>
    </source>
</evidence>
<comment type="caution">
    <text evidence="2">The sequence shown here is derived from an EMBL/GenBank/DDBJ whole genome shotgun (WGS) entry which is preliminary data.</text>
</comment>
<feature type="compositionally biased region" description="Basic residues" evidence="1">
    <location>
        <begin position="9"/>
        <end position="20"/>
    </location>
</feature>
<feature type="region of interest" description="Disordered" evidence="1">
    <location>
        <begin position="1"/>
        <end position="29"/>
    </location>
</feature>
<dbReference type="OrthoDB" id="6419443at2759"/>
<sequence>MSDSTKNLSKAKLKKKASRLQKKEKSKLQLKKEENKHLLEHIYHLGKQTCVSQAILNIIKTACLEHISNDSFETILQKIKTHFYNREYDAIFSEPKYLPIYTTAYAPSRALAYYELFTSHTELKNILATPNAYIYCMGSGAGSEVVGLTCANLASSTDESQGLEIHCQDYADYNEVQASLVKTMQKQWNIQESRIKYSTSVADVLKNDKIDGMTVDEHISKATLVTAMFLMNELFTMSKKETVQLITRLVKNLPKGSYFLLVDSAGSFSNLDVNNSEGNTKKTIMIYQLIDMIKSFDILIKDDAVWYRLPNEKVQPLHYPTKLNNMRYFLRLYQKL</sequence>
<evidence type="ECO:0000256" key="1">
    <source>
        <dbReference type="SAM" id="MobiDB-lite"/>
    </source>
</evidence>